<proteinExistence type="predicted"/>
<keyword evidence="2" id="KW-1185">Reference proteome</keyword>
<evidence type="ECO:0000313" key="2">
    <source>
        <dbReference type="Proteomes" id="UP001161388"/>
    </source>
</evidence>
<dbReference type="EMBL" id="BSNL01000001">
    <property type="protein sequence ID" value="GLQ26768.1"/>
    <property type="molecule type" value="Genomic_DNA"/>
</dbReference>
<sequence length="60" mass="6775">MDAAGRIGMTVSEKNRDDARRSYEQEWTGLFRPRFAVRYAGTAIHRPDKPHRNVTSSPGG</sequence>
<dbReference type="Proteomes" id="UP001161388">
    <property type="component" value="Unassembled WGS sequence"/>
</dbReference>
<evidence type="ECO:0000313" key="1">
    <source>
        <dbReference type="EMBL" id="GLQ26768.1"/>
    </source>
</evidence>
<gene>
    <name evidence="1" type="ORF">GCM10007927_15710</name>
</gene>
<reference evidence="1" key="1">
    <citation type="journal article" date="2014" name="Int. J. Syst. Evol. Microbiol.">
        <title>Complete genome of a new Firmicutes species belonging to the dominant human colonic microbiota ('Ruminococcus bicirculans') reveals two chromosomes and a selective capacity to utilize plant glucans.</title>
        <authorList>
            <consortium name="NISC Comparative Sequencing Program"/>
            <person name="Wegmann U."/>
            <person name="Louis P."/>
            <person name="Goesmann A."/>
            <person name="Henrissat B."/>
            <person name="Duncan S.H."/>
            <person name="Flint H.J."/>
        </authorList>
    </citation>
    <scope>NUCLEOTIDE SEQUENCE</scope>
    <source>
        <strain evidence="1">NBRC 109915</strain>
    </source>
</reference>
<organism evidence="1 2">
    <name type="scientific">Sulfitobacter pacificus</name>
    <dbReference type="NCBI Taxonomy" id="1499314"/>
    <lineage>
        <taxon>Bacteria</taxon>
        <taxon>Pseudomonadati</taxon>
        <taxon>Pseudomonadota</taxon>
        <taxon>Alphaproteobacteria</taxon>
        <taxon>Rhodobacterales</taxon>
        <taxon>Roseobacteraceae</taxon>
        <taxon>Sulfitobacter</taxon>
    </lineage>
</organism>
<comment type="caution">
    <text evidence="1">The sequence shown here is derived from an EMBL/GenBank/DDBJ whole genome shotgun (WGS) entry which is preliminary data.</text>
</comment>
<reference evidence="1" key="2">
    <citation type="submission" date="2023-01" db="EMBL/GenBank/DDBJ databases">
        <title>Draft genome sequence of Sulfitobacter pacificus strain NBRC 109915.</title>
        <authorList>
            <person name="Sun Q."/>
            <person name="Mori K."/>
        </authorList>
    </citation>
    <scope>NUCLEOTIDE SEQUENCE</scope>
    <source>
        <strain evidence="1">NBRC 109915</strain>
    </source>
</reference>
<name>A0ABQ5VIB4_9RHOB</name>
<protein>
    <submittedName>
        <fullName evidence="1">Uncharacterized protein</fullName>
    </submittedName>
</protein>
<accession>A0ABQ5VIB4</accession>